<feature type="transmembrane region" description="Helical" evidence="2">
    <location>
        <begin position="66"/>
        <end position="85"/>
    </location>
</feature>
<feature type="region of interest" description="Disordered" evidence="1">
    <location>
        <begin position="349"/>
        <end position="413"/>
    </location>
</feature>
<evidence type="ECO:0000313" key="4">
    <source>
        <dbReference type="Proteomes" id="UP001320420"/>
    </source>
</evidence>
<dbReference type="AlphaFoldDB" id="A0AAN9ULP6"/>
<evidence type="ECO:0000313" key="3">
    <source>
        <dbReference type="EMBL" id="KAK7749097.1"/>
    </source>
</evidence>
<keyword evidence="2" id="KW-0472">Membrane</keyword>
<comment type="caution">
    <text evidence="3">The sequence shown here is derived from an EMBL/GenBank/DDBJ whole genome shotgun (WGS) entry which is preliminary data.</text>
</comment>
<accession>A0AAN9ULP6</accession>
<sequence length="413" mass="46244">MSVLFNWNSIISAFSNDPLRSAEYQHGPQHPERRYGPPSQITLDAVVDDFRPVTAPGLWSAWNDRLVGTAIILGAVWILLIWGYLRRGKKTASNALPPLMLQNGDAKAQESRSHFERILSQRLEAIEQQVQKAAAVTKRVEALEARMKLDQDAIESMHRSMAQRMEALEEGIRTIDGKQLDMEASHIVQRGLSQRLETLESGLQTIDSKTRSASQRIESIDDSVRVIDSRTKAISQRVEAVEDSVGSIDGQATLLSHDLSRGSLAIEKLQRQVKMLPDAEKFKGLSRAWDTRFKKAEAKIEQYKTTLDETLAERAQAAALTLSPMDTQEIEPSGPYADMYGSYDFDMISPSPSTRSQSSVSHTRTYSTVSSSPPSGIPMTPERRRIEMAGFREMTFSSKQKQLHPRHSFGNTK</sequence>
<keyword evidence="2" id="KW-0812">Transmembrane</keyword>
<organism evidence="3 4">
    <name type="scientific">Diatrype stigma</name>
    <dbReference type="NCBI Taxonomy" id="117547"/>
    <lineage>
        <taxon>Eukaryota</taxon>
        <taxon>Fungi</taxon>
        <taxon>Dikarya</taxon>
        <taxon>Ascomycota</taxon>
        <taxon>Pezizomycotina</taxon>
        <taxon>Sordariomycetes</taxon>
        <taxon>Xylariomycetidae</taxon>
        <taxon>Xylariales</taxon>
        <taxon>Diatrypaceae</taxon>
        <taxon>Diatrype</taxon>
    </lineage>
</organism>
<feature type="compositionally biased region" description="Low complexity" evidence="1">
    <location>
        <begin position="349"/>
        <end position="365"/>
    </location>
</feature>
<proteinExistence type="predicted"/>
<keyword evidence="2" id="KW-1133">Transmembrane helix</keyword>
<dbReference type="Gene3D" id="1.20.5.1070">
    <property type="entry name" value="Head and neck region of the ectodomain of NDV fusion glycoprotein"/>
    <property type="match status" value="1"/>
</dbReference>
<dbReference type="EMBL" id="JAKJXP020000079">
    <property type="protein sequence ID" value="KAK7749097.1"/>
    <property type="molecule type" value="Genomic_DNA"/>
</dbReference>
<evidence type="ECO:0000256" key="2">
    <source>
        <dbReference type="SAM" id="Phobius"/>
    </source>
</evidence>
<protein>
    <submittedName>
        <fullName evidence="3">Uncharacterized protein</fullName>
    </submittedName>
</protein>
<name>A0AAN9ULP6_9PEZI</name>
<dbReference type="SUPFAM" id="SSF57997">
    <property type="entry name" value="Tropomyosin"/>
    <property type="match status" value="1"/>
</dbReference>
<dbReference type="Proteomes" id="UP001320420">
    <property type="component" value="Unassembled WGS sequence"/>
</dbReference>
<keyword evidence="4" id="KW-1185">Reference proteome</keyword>
<reference evidence="3 4" key="1">
    <citation type="submission" date="2024-02" db="EMBL/GenBank/DDBJ databases">
        <title>De novo assembly and annotation of 12 fungi associated with fruit tree decline syndrome in Ontario, Canada.</title>
        <authorList>
            <person name="Sulman M."/>
            <person name="Ellouze W."/>
            <person name="Ilyukhin E."/>
        </authorList>
    </citation>
    <scope>NUCLEOTIDE SEQUENCE [LARGE SCALE GENOMIC DNA]</scope>
    <source>
        <strain evidence="3 4">M11/M66-122</strain>
    </source>
</reference>
<gene>
    <name evidence="3" type="ORF">SLS62_008492</name>
</gene>
<evidence type="ECO:0000256" key="1">
    <source>
        <dbReference type="SAM" id="MobiDB-lite"/>
    </source>
</evidence>